<feature type="region of interest" description="Disordered" evidence="1">
    <location>
        <begin position="93"/>
        <end position="127"/>
    </location>
</feature>
<dbReference type="InParanoid" id="A0A0H2R5D1"/>
<organism evidence="2 3">
    <name type="scientific">Schizopora paradoxa</name>
    <dbReference type="NCBI Taxonomy" id="27342"/>
    <lineage>
        <taxon>Eukaryota</taxon>
        <taxon>Fungi</taxon>
        <taxon>Dikarya</taxon>
        <taxon>Basidiomycota</taxon>
        <taxon>Agaricomycotina</taxon>
        <taxon>Agaricomycetes</taxon>
        <taxon>Hymenochaetales</taxon>
        <taxon>Schizoporaceae</taxon>
        <taxon>Schizopora</taxon>
    </lineage>
</organism>
<gene>
    <name evidence="2" type="ORF">SCHPADRAFT_686739</name>
</gene>
<reference evidence="2 3" key="1">
    <citation type="submission" date="2015-04" db="EMBL/GenBank/DDBJ databases">
        <title>Complete genome sequence of Schizopora paradoxa KUC8140, a cosmopolitan wood degrader in East Asia.</title>
        <authorList>
            <consortium name="DOE Joint Genome Institute"/>
            <person name="Min B."/>
            <person name="Park H."/>
            <person name="Jang Y."/>
            <person name="Kim J.-J."/>
            <person name="Kim K.H."/>
            <person name="Pangilinan J."/>
            <person name="Lipzen A."/>
            <person name="Riley R."/>
            <person name="Grigoriev I.V."/>
            <person name="Spatafora J.W."/>
            <person name="Choi I.-G."/>
        </authorList>
    </citation>
    <scope>NUCLEOTIDE SEQUENCE [LARGE SCALE GENOMIC DNA]</scope>
    <source>
        <strain evidence="2 3">KUC8140</strain>
    </source>
</reference>
<evidence type="ECO:0000256" key="1">
    <source>
        <dbReference type="SAM" id="MobiDB-lite"/>
    </source>
</evidence>
<feature type="compositionally biased region" description="Polar residues" evidence="1">
    <location>
        <begin position="13"/>
        <end position="28"/>
    </location>
</feature>
<evidence type="ECO:0000313" key="2">
    <source>
        <dbReference type="EMBL" id="KLO06552.1"/>
    </source>
</evidence>
<dbReference type="Proteomes" id="UP000053477">
    <property type="component" value="Unassembled WGS sequence"/>
</dbReference>
<dbReference type="AlphaFoldDB" id="A0A0H2R5D1"/>
<keyword evidence="3" id="KW-1185">Reference proteome</keyword>
<proteinExistence type="predicted"/>
<name>A0A0H2R5D1_9AGAM</name>
<feature type="region of interest" description="Disordered" evidence="1">
    <location>
        <begin position="13"/>
        <end position="57"/>
    </location>
</feature>
<protein>
    <submittedName>
        <fullName evidence="2">Uncharacterized protein</fullName>
    </submittedName>
</protein>
<evidence type="ECO:0000313" key="3">
    <source>
        <dbReference type="Proteomes" id="UP000053477"/>
    </source>
</evidence>
<sequence>MLVLRACLSFTPSSLGTRPPNKRQNPSARSRRHGAYGQNAEKNANDNHECHPGPPRAGDAVKVCFLPSRPAFTPVPRSHADQQVNREFRCQKSEGCLGHTTRLPPLPESQWGEGEGTDRQGWRHAGG</sequence>
<dbReference type="EMBL" id="KQ086197">
    <property type="protein sequence ID" value="KLO06552.1"/>
    <property type="molecule type" value="Genomic_DNA"/>
</dbReference>
<accession>A0A0H2R5D1</accession>